<dbReference type="SUPFAM" id="SSF57667">
    <property type="entry name" value="beta-beta-alpha zinc fingers"/>
    <property type="match status" value="1"/>
</dbReference>
<dbReference type="GO" id="GO:0000981">
    <property type="term" value="F:DNA-binding transcription factor activity, RNA polymerase II-specific"/>
    <property type="evidence" value="ECO:0007669"/>
    <property type="project" value="TreeGrafter"/>
</dbReference>
<evidence type="ECO:0000256" key="4">
    <source>
        <dbReference type="ARBA" id="ARBA00022833"/>
    </source>
</evidence>
<reference evidence="7" key="1">
    <citation type="journal article" date="2020" name="Nature">
        <title>Giant virus diversity and host interactions through global metagenomics.</title>
        <authorList>
            <person name="Schulz F."/>
            <person name="Roux S."/>
            <person name="Paez-Espino D."/>
            <person name="Jungbluth S."/>
            <person name="Walsh D.A."/>
            <person name="Denef V.J."/>
            <person name="McMahon K.D."/>
            <person name="Konstantinidis K.T."/>
            <person name="Eloe-Fadrosh E.A."/>
            <person name="Kyrpides N.C."/>
            <person name="Woyke T."/>
        </authorList>
    </citation>
    <scope>NUCLEOTIDE SEQUENCE</scope>
    <source>
        <strain evidence="7">GVMAG-M-3300023174-176</strain>
    </source>
</reference>
<evidence type="ECO:0000256" key="5">
    <source>
        <dbReference type="SAM" id="MobiDB-lite"/>
    </source>
</evidence>
<dbReference type="PROSITE" id="PS00028">
    <property type="entry name" value="ZINC_FINGER_C2H2_1"/>
    <property type="match status" value="1"/>
</dbReference>
<dbReference type="InterPro" id="IPR036236">
    <property type="entry name" value="Znf_C2H2_sf"/>
</dbReference>
<sequence>MPSKVEKIEVQQSPPIQQPGSDMIEKSKKMEYVYDELKDEYICPDCGITKKKQNTMHYHMKRCQNILDFVCTECQQEFVQKNALDTHMRLRHPPVNKDDTEEFVCPFEGCDFTNPTKGNCRTHCMRKHLKKEVANIMEVTPDKQVKCKTCAVTFKSKPHFYYHSLGCIVLPLTDPRHEILKDII</sequence>
<keyword evidence="4" id="KW-0862">Zinc</keyword>
<evidence type="ECO:0000256" key="2">
    <source>
        <dbReference type="ARBA" id="ARBA00022737"/>
    </source>
</evidence>
<keyword evidence="2" id="KW-0677">Repeat</keyword>
<evidence type="ECO:0000256" key="3">
    <source>
        <dbReference type="ARBA" id="ARBA00022771"/>
    </source>
</evidence>
<accession>A0A6C0DGD2</accession>
<dbReference type="GO" id="GO:0005634">
    <property type="term" value="C:nucleus"/>
    <property type="evidence" value="ECO:0007669"/>
    <property type="project" value="TreeGrafter"/>
</dbReference>
<feature type="region of interest" description="Disordered" evidence="5">
    <location>
        <begin position="1"/>
        <end position="22"/>
    </location>
</feature>
<keyword evidence="1" id="KW-0479">Metal-binding</keyword>
<name>A0A6C0DGD2_9ZZZZ</name>
<organism evidence="7">
    <name type="scientific">viral metagenome</name>
    <dbReference type="NCBI Taxonomy" id="1070528"/>
    <lineage>
        <taxon>unclassified sequences</taxon>
        <taxon>metagenomes</taxon>
        <taxon>organismal metagenomes</taxon>
    </lineage>
</organism>
<dbReference type="Gene3D" id="3.30.160.60">
    <property type="entry name" value="Classic Zinc Finger"/>
    <property type="match status" value="1"/>
</dbReference>
<dbReference type="PROSITE" id="PS50157">
    <property type="entry name" value="ZINC_FINGER_C2H2_2"/>
    <property type="match status" value="1"/>
</dbReference>
<dbReference type="GO" id="GO:0008270">
    <property type="term" value="F:zinc ion binding"/>
    <property type="evidence" value="ECO:0007669"/>
    <property type="project" value="UniProtKB-KW"/>
</dbReference>
<dbReference type="PANTHER" id="PTHR24409">
    <property type="entry name" value="ZINC FINGER PROTEIN 142"/>
    <property type="match status" value="1"/>
</dbReference>
<dbReference type="AlphaFoldDB" id="A0A6C0DGD2"/>
<evidence type="ECO:0000256" key="1">
    <source>
        <dbReference type="ARBA" id="ARBA00022723"/>
    </source>
</evidence>
<proteinExistence type="predicted"/>
<dbReference type="EMBL" id="MN739613">
    <property type="protein sequence ID" value="QHT15452.1"/>
    <property type="molecule type" value="Genomic_DNA"/>
</dbReference>
<dbReference type="InterPro" id="IPR013087">
    <property type="entry name" value="Znf_C2H2_type"/>
</dbReference>
<evidence type="ECO:0000259" key="6">
    <source>
        <dbReference type="PROSITE" id="PS50157"/>
    </source>
</evidence>
<dbReference type="SMART" id="SM00355">
    <property type="entry name" value="ZnF_C2H2"/>
    <property type="match status" value="4"/>
</dbReference>
<evidence type="ECO:0000313" key="7">
    <source>
        <dbReference type="EMBL" id="QHT15452.1"/>
    </source>
</evidence>
<protein>
    <recommendedName>
        <fullName evidence="6">C2H2-type domain-containing protein</fullName>
    </recommendedName>
</protein>
<dbReference type="GO" id="GO:0000977">
    <property type="term" value="F:RNA polymerase II transcription regulatory region sequence-specific DNA binding"/>
    <property type="evidence" value="ECO:0007669"/>
    <property type="project" value="TreeGrafter"/>
</dbReference>
<feature type="compositionally biased region" description="Polar residues" evidence="5">
    <location>
        <begin position="10"/>
        <end position="20"/>
    </location>
</feature>
<feature type="domain" description="C2H2-type" evidence="6">
    <location>
        <begin position="69"/>
        <end position="92"/>
    </location>
</feature>
<dbReference type="PANTHER" id="PTHR24409:SF295">
    <property type="entry name" value="AZ2-RELATED"/>
    <property type="match status" value="1"/>
</dbReference>
<keyword evidence="3" id="KW-0863">Zinc-finger</keyword>